<evidence type="ECO:0000313" key="11">
    <source>
        <dbReference type="Proteomes" id="UP001239167"/>
    </source>
</evidence>
<feature type="transmembrane region" description="Helical" evidence="8">
    <location>
        <begin position="301"/>
        <end position="323"/>
    </location>
</feature>
<feature type="transmembrane region" description="Helical" evidence="8">
    <location>
        <begin position="358"/>
        <end position="376"/>
    </location>
</feature>
<feature type="transmembrane region" description="Helical" evidence="8">
    <location>
        <begin position="200"/>
        <end position="219"/>
    </location>
</feature>
<feature type="transmembrane region" description="Helical" evidence="8">
    <location>
        <begin position="110"/>
        <end position="128"/>
    </location>
</feature>
<evidence type="ECO:0000256" key="1">
    <source>
        <dbReference type="ARBA" id="ARBA00004651"/>
    </source>
</evidence>
<feature type="transmembrane region" description="Helical" evidence="8">
    <location>
        <begin position="440"/>
        <end position="459"/>
    </location>
</feature>
<evidence type="ECO:0000313" key="10">
    <source>
        <dbReference type="EMBL" id="MDQ0204839.1"/>
    </source>
</evidence>
<keyword evidence="4" id="KW-1003">Cell membrane</keyword>
<keyword evidence="7 8" id="KW-0472">Membrane</keyword>
<feature type="transmembrane region" description="Helical" evidence="8">
    <location>
        <begin position="397"/>
        <end position="420"/>
    </location>
</feature>
<dbReference type="PRINTS" id="PR01036">
    <property type="entry name" value="TCRTETB"/>
</dbReference>
<dbReference type="PROSITE" id="PS50850">
    <property type="entry name" value="MFS"/>
    <property type="match status" value="1"/>
</dbReference>
<organism evidence="10 11">
    <name type="scientific">Pectinatus haikarae</name>
    <dbReference type="NCBI Taxonomy" id="349096"/>
    <lineage>
        <taxon>Bacteria</taxon>
        <taxon>Bacillati</taxon>
        <taxon>Bacillota</taxon>
        <taxon>Negativicutes</taxon>
        <taxon>Selenomonadales</taxon>
        <taxon>Selenomonadaceae</taxon>
        <taxon>Pectinatus</taxon>
    </lineage>
</organism>
<evidence type="ECO:0000256" key="3">
    <source>
        <dbReference type="ARBA" id="ARBA00022448"/>
    </source>
</evidence>
<proteinExistence type="inferred from homology"/>
<evidence type="ECO:0000256" key="8">
    <source>
        <dbReference type="SAM" id="Phobius"/>
    </source>
</evidence>
<dbReference type="PANTHER" id="PTHR42718:SF9">
    <property type="entry name" value="MAJOR FACILITATOR SUPERFAMILY MULTIDRUG TRANSPORTER MFSC"/>
    <property type="match status" value="1"/>
</dbReference>
<dbReference type="Pfam" id="PF07690">
    <property type="entry name" value="MFS_1"/>
    <property type="match status" value="1"/>
</dbReference>
<evidence type="ECO:0000256" key="7">
    <source>
        <dbReference type="ARBA" id="ARBA00023136"/>
    </source>
</evidence>
<dbReference type="InterPro" id="IPR020846">
    <property type="entry name" value="MFS_dom"/>
</dbReference>
<gene>
    <name evidence="10" type="ORF">J2S01_002573</name>
</gene>
<comment type="similarity">
    <text evidence="2">Belongs to the major facilitator superfamily. EmrB family.</text>
</comment>
<comment type="subcellular location">
    <subcellularLocation>
        <location evidence="1">Cell membrane</location>
        <topology evidence="1">Multi-pass membrane protein</topology>
    </subcellularLocation>
</comment>
<protein>
    <submittedName>
        <fullName evidence="10">EmrB/QacA subfamily drug resistance transporter</fullName>
    </submittedName>
</protein>
<feature type="transmembrane region" description="Helical" evidence="8">
    <location>
        <begin position="168"/>
        <end position="188"/>
    </location>
</feature>
<dbReference type="RefSeq" id="WP_307225168.1">
    <property type="nucleotide sequence ID" value="NZ_CP116940.1"/>
</dbReference>
<feature type="transmembrane region" description="Helical" evidence="8">
    <location>
        <begin position="335"/>
        <end position="352"/>
    </location>
</feature>
<accession>A0ABT9YCP2</accession>
<dbReference type="InterPro" id="IPR036259">
    <property type="entry name" value="MFS_trans_sf"/>
</dbReference>
<keyword evidence="5 8" id="KW-0812">Transmembrane</keyword>
<evidence type="ECO:0000256" key="2">
    <source>
        <dbReference type="ARBA" id="ARBA00008537"/>
    </source>
</evidence>
<feature type="transmembrane region" description="Helical" evidence="8">
    <location>
        <begin position="231"/>
        <end position="247"/>
    </location>
</feature>
<dbReference type="NCBIfam" id="TIGR00711">
    <property type="entry name" value="efflux_EmrB"/>
    <property type="match status" value="1"/>
</dbReference>
<dbReference type="Proteomes" id="UP001239167">
    <property type="component" value="Unassembled WGS sequence"/>
</dbReference>
<dbReference type="InterPro" id="IPR011701">
    <property type="entry name" value="MFS"/>
</dbReference>
<name>A0ABT9YCP2_9FIRM</name>
<dbReference type="SUPFAM" id="SSF103473">
    <property type="entry name" value="MFS general substrate transporter"/>
    <property type="match status" value="2"/>
</dbReference>
<feature type="transmembrane region" description="Helical" evidence="8">
    <location>
        <begin position="53"/>
        <end position="72"/>
    </location>
</feature>
<evidence type="ECO:0000256" key="4">
    <source>
        <dbReference type="ARBA" id="ARBA00022475"/>
    </source>
</evidence>
<keyword evidence="3" id="KW-0813">Transport</keyword>
<feature type="transmembrane region" description="Helical" evidence="8">
    <location>
        <begin position="12"/>
        <end position="33"/>
    </location>
</feature>
<feature type="domain" description="Major facilitator superfamily (MFS) profile" evidence="9">
    <location>
        <begin position="11"/>
        <end position="463"/>
    </location>
</feature>
<dbReference type="InterPro" id="IPR004638">
    <property type="entry name" value="EmrB-like"/>
</dbReference>
<comment type="caution">
    <text evidence="10">The sequence shown here is derived from an EMBL/GenBank/DDBJ whole genome shotgun (WGS) entry which is preliminary data.</text>
</comment>
<evidence type="ECO:0000256" key="5">
    <source>
        <dbReference type="ARBA" id="ARBA00022692"/>
    </source>
</evidence>
<sequence>MENYERKIDTKLIMSIIATGIMAFTGVVIETAMNVTFPTLMREFQINTSTVQWLTTGYLLILSVIIPASSYFKKNFTLKSLFITAEIFFTAGTILDAFAPSFFILLSGRILQGFGAGIALPLMFNIVLDQVPLNHLGTMMGAATLIIAISPAVGPSFGGFIINYWGWRMIFIALLPLLAAAFFVGVFSIRSTANPVRTPFDWPGFLLLSISFSCLIFAAGASGNTGWNDPFILGAFFICIMTFIIFYKYAGKSAHPIFYPSVFHIRTFTLSVIVIGIVQFLCLGLGFLIPNYSQLVSGEKALVAGLLLLPGCIIGAFITPLSGRIMDRIGARKPIIIGNICMIAATFLYSILAQHLTTMLFVLIYTIFTIGQGFSSGTSMTNGLRQLPAKLRADGNAVCTTFQQLSGAIGTAVVSALISAEQKRLPDQLPYATMLGSQNALFLLFILACAALICSVIIFRDIKKLQRS</sequence>
<dbReference type="PANTHER" id="PTHR42718">
    <property type="entry name" value="MAJOR FACILITATOR SUPERFAMILY MULTIDRUG TRANSPORTER MFSC"/>
    <property type="match status" value="1"/>
</dbReference>
<feature type="transmembrane region" description="Helical" evidence="8">
    <location>
        <begin position="268"/>
        <end position="289"/>
    </location>
</feature>
<dbReference type="Gene3D" id="1.20.1250.20">
    <property type="entry name" value="MFS general substrate transporter like domains"/>
    <property type="match status" value="2"/>
</dbReference>
<evidence type="ECO:0000256" key="6">
    <source>
        <dbReference type="ARBA" id="ARBA00022989"/>
    </source>
</evidence>
<keyword evidence="11" id="KW-1185">Reference proteome</keyword>
<evidence type="ECO:0000259" key="9">
    <source>
        <dbReference type="PROSITE" id="PS50850"/>
    </source>
</evidence>
<reference evidence="10 11" key="1">
    <citation type="submission" date="2023-07" db="EMBL/GenBank/DDBJ databases">
        <title>Genomic Encyclopedia of Type Strains, Phase IV (KMG-IV): sequencing the most valuable type-strain genomes for metagenomic binning, comparative biology and taxonomic classification.</title>
        <authorList>
            <person name="Goeker M."/>
        </authorList>
    </citation>
    <scope>NUCLEOTIDE SEQUENCE [LARGE SCALE GENOMIC DNA]</scope>
    <source>
        <strain evidence="10 11">DSM 16980</strain>
    </source>
</reference>
<feature type="transmembrane region" description="Helical" evidence="8">
    <location>
        <begin position="140"/>
        <end position="162"/>
    </location>
</feature>
<dbReference type="EMBL" id="JAUSUE010000022">
    <property type="protein sequence ID" value="MDQ0204839.1"/>
    <property type="molecule type" value="Genomic_DNA"/>
</dbReference>
<keyword evidence="6 8" id="KW-1133">Transmembrane helix</keyword>
<feature type="transmembrane region" description="Helical" evidence="8">
    <location>
        <begin position="81"/>
        <end position="104"/>
    </location>
</feature>